<evidence type="ECO:0000313" key="3">
    <source>
        <dbReference type="EMBL" id="KRN50259.1"/>
    </source>
</evidence>
<dbReference type="InterPro" id="IPR000326">
    <property type="entry name" value="PAP2/HPO"/>
</dbReference>
<dbReference type="InterPro" id="IPR036938">
    <property type="entry name" value="PAP2/HPO_sf"/>
</dbReference>
<dbReference type="AlphaFoldDB" id="A0A0R2HB53"/>
<feature type="transmembrane region" description="Helical" evidence="1">
    <location>
        <begin position="137"/>
        <end position="155"/>
    </location>
</feature>
<evidence type="ECO:0000259" key="2">
    <source>
        <dbReference type="SMART" id="SM00014"/>
    </source>
</evidence>
<evidence type="ECO:0000256" key="1">
    <source>
        <dbReference type="SAM" id="Phobius"/>
    </source>
</evidence>
<organism evidence="3 4">
    <name type="scientific">Kandleria vitulina DSM 20405</name>
    <dbReference type="NCBI Taxonomy" id="1410657"/>
    <lineage>
        <taxon>Bacteria</taxon>
        <taxon>Bacillati</taxon>
        <taxon>Bacillota</taxon>
        <taxon>Erysipelotrichia</taxon>
        <taxon>Erysipelotrichales</taxon>
        <taxon>Coprobacillaceae</taxon>
        <taxon>Kandleria</taxon>
    </lineage>
</organism>
<dbReference type="SMART" id="SM00014">
    <property type="entry name" value="acidPPc"/>
    <property type="match status" value="1"/>
</dbReference>
<dbReference type="Proteomes" id="UP000051841">
    <property type="component" value="Unassembled WGS sequence"/>
</dbReference>
<feature type="domain" description="Phosphatidic acid phosphatase type 2/haloperoxidase" evidence="2">
    <location>
        <begin position="59"/>
        <end position="176"/>
    </location>
</feature>
<feature type="transmembrane region" description="Helical" evidence="1">
    <location>
        <begin position="60"/>
        <end position="82"/>
    </location>
</feature>
<dbReference type="PANTHER" id="PTHR14969">
    <property type="entry name" value="SPHINGOSINE-1-PHOSPHATE PHOSPHOHYDROLASE"/>
    <property type="match status" value="1"/>
</dbReference>
<protein>
    <recommendedName>
        <fullName evidence="2">Phosphatidic acid phosphatase type 2/haloperoxidase domain-containing protein</fullName>
    </recommendedName>
</protein>
<dbReference type="SUPFAM" id="SSF48317">
    <property type="entry name" value="Acid phosphatase/Vanadium-dependent haloperoxidase"/>
    <property type="match status" value="1"/>
</dbReference>
<reference evidence="3 4" key="1">
    <citation type="journal article" date="2015" name="Genome Announc.">
        <title>Expanding the biotechnology potential of lactobacilli through comparative genomics of 213 strains and associated genera.</title>
        <authorList>
            <person name="Sun Z."/>
            <person name="Harris H.M."/>
            <person name="McCann A."/>
            <person name="Guo C."/>
            <person name="Argimon S."/>
            <person name="Zhang W."/>
            <person name="Yang X."/>
            <person name="Jeffery I.B."/>
            <person name="Cooney J.C."/>
            <person name="Kagawa T.F."/>
            <person name="Liu W."/>
            <person name="Song Y."/>
            <person name="Salvetti E."/>
            <person name="Wrobel A."/>
            <person name="Rasinkangas P."/>
            <person name="Parkhill J."/>
            <person name="Rea M.C."/>
            <person name="O'Sullivan O."/>
            <person name="Ritari J."/>
            <person name="Douillard F.P."/>
            <person name="Paul Ross R."/>
            <person name="Yang R."/>
            <person name="Briner A.E."/>
            <person name="Felis G.E."/>
            <person name="de Vos W.M."/>
            <person name="Barrangou R."/>
            <person name="Klaenhammer T.R."/>
            <person name="Caufield P.W."/>
            <person name="Cui Y."/>
            <person name="Zhang H."/>
            <person name="O'Toole P.W."/>
        </authorList>
    </citation>
    <scope>NUCLEOTIDE SEQUENCE [LARGE SCALE GENOMIC DNA]</scope>
    <source>
        <strain evidence="3 4">DSM 20405</strain>
    </source>
</reference>
<dbReference type="RefSeq" id="WP_051654386.1">
    <property type="nucleotide sequence ID" value="NZ_JNKN01000012.1"/>
</dbReference>
<dbReference type="PATRIC" id="fig|1410657.5.peg.282"/>
<proteinExistence type="predicted"/>
<keyword evidence="1" id="KW-0472">Membrane</keyword>
<keyword evidence="4" id="KW-1185">Reference proteome</keyword>
<dbReference type="PANTHER" id="PTHR14969:SF13">
    <property type="entry name" value="AT30094P"/>
    <property type="match status" value="1"/>
</dbReference>
<keyword evidence="1" id="KW-1133">Transmembrane helix</keyword>
<comment type="caution">
    <text evidence="3">The sequence shown here is derived from an EMBL/GenBank/DDBJ whole genome shotgun (WGS) entry which is preliminary data.</text>
</comment>
<accession>A0A0R2HB53</accession>
<dbReference type="CDD" id="cd03392">
    <property type="entry name" value="PAP2_like_2"/>
    <property type="match status" value="1"/>
</dbReference>
<keyword evidence="1" id="KW-0812">Transmembrane</keyword>
<feature type="transmembrane region" description="Helical" evidence="1">
    <location>
        <begin position="161"/>
        <end position="183"/>
    </location>
</feature>
<evidence type="ECO:0000313" key="4">
    <source>
        <dbReference type="Proteomes" id="UP000051841"/>
    </source>
</evidence>
<dbReference type="Gene3D" id="1.20.144.10">
    <property type="entry name" value="Phosphatidic acid phosphatase type 2/haloperoxidase"/>
    <property type="match status" value="1"/>
</dbReference>
<name>A0A0R2HB53_9FIRM</name>
<sequence length="195" mass="22602">MIHFIDYTILKLIHEFALMTGNRFTPFIRFISYLCDSHALFPIVWISIILICIKKTRKVGTAMLIAILINFLFTNLGLKIIVGRLRPYQSGNVDYYNWWKYVGGLAMREYSFPSGHVSTTMAAMGAVFFYTNKKYSWLAFLLVILMGFSRNYLVVHYPTDVLGGAIIGFISALIARIIINWYYNLYISDNYIEQK</sequence>
<dbReference type="Pfam" id="PF01569">
    <property type="entry name" value="PAP2"/>
    <property type="match status" value="1"/>
</dbReference>
<feature type="transmembrane region" description="Helical" evidence="1">
    <location>
        <begin position="30"/>
        <end position="53"/>
    </location>
</feature>
<dbReference type="EMBL" id="JQBL01000011">
    <property type="protein sequence ID" value="KRN50259.1"/>
    <property type="molecule type" value="Genomic_DNA"/>
</dbReference>
<gene>
    <name evidence="3" type="ORF">IV49_GL000269</name>
</gene>